<evidence type="ECO:0000256" key="2">
    <source>
        <dbReference type="ARBA" id="ARBA00023315"/>
    </source>
</evidence>
<dbReference type="PANTHER" id="PTHR45910">
    <property type="entry name" value="N-ALPHA-ACETYLTRANSFERASE 20"/>
    <property type="match status" value="1"/>
</dbReference>
<dbReference type="VEuPathDB" id="CryptoDB:Cvel_14445"/>
<dbReference type="InterPro" id="IPR051646">
    <property type="entry name" value="NatB_acetyltransferase_subunit"/>
</dbReference>
<protein>
    <recommendedName>
        <fullName evidence="4">N-acetyltransferase domain-containing protein</fullName>
    </recommendedName>
</protein>
<evidence type="ECO:0000259" key="4">
    <source>
        <dbReference type="PROSITE" id="PS51186"/>
    </source>
</evidence>
<keyword evidence="1" id="KW-0808">Transferase</keyword>
<dbReference type="GO" id="GO:0004596">
    <property type="term" value="F:protein-N-terminal amino-acid acetyltransferase activity"/>
    <property type="evidence" value="ECO:0007669"/>
    <property type="project" value="TreeGrafter"/>
</dbReference>
<organism evidence="5">
    <name type="scientific">Chromera velia CCMP2878</name>
    <dbReference type="NCBI Taxonomy" id="1169474"/>
    <lineage>
        <taxon>Eukaryota</taxon>
        <taxon>Sar</taxon>
        <taxon>Alveolata</taxon>
        <taxon>Colpodellida</taxon>
        <taxon>Chromeraceae</taxon>
        <taxon>Chromera</taxon>
    </lineage>
</organism>
<name>A0A0G4F027_9ALVE</name>
<proteinExistence type="predicted"/>
<dbReference type="CDD" id="cd04301">
    <property type="entry name" value="NAT_SF"/>
    <property type="match status" value="1"/>
</dbReference>
<evidence type="ECO:0000256" key="3">
    <source>
        <dbReference type="SAM" id="MobiDB-lite"/>
    </source>
</evidence>
<dbReference type="PROSITE" id="PS51186">
    <property type="entry name" value="GNAT"/>
    <property type="match status" value="1"/>
</dbReference>
<reference evidence="5" key="1">
    <citation type="submission" date="2014-11" db="EMBL/GenBank/DDBJ databases">
        <authorList>
            <person name="Otto D Thomas"/>
            <person name="Naeem Raeece"/>
        </authorList>
    </citation>
    <scope>NUCLEOTIDE SEQUENCE</scope>
</reference>
<feature type="region of interest" description="Disordered" evidence="3">
    <location>
        <begin position="154"/>
        <end position="203"/>
    </location>
</feature>
<dbReference type="InterPro" id="IPR016181">
    <property type="entry name" value="Acyl_CoA_acyltransferase"/>
</dbReference>
<keyword evidence="2" id="KW-0012">Acyltransferase</keyword>
<evidence type="ECO:0000313" key="5">
    <source>
        <dbReference type="EMBL" id="CEM04915.1"/>
    </source>
</evidence>
<dbReference type="AlphaFoldDB" id="A0A0G4F027"/>
<gene>
    <name evidence="5" type="ORF">Cvel_14445</name>
</gene>
<feature type="domain" description="N-acetyltransferase" evidence="4">
    <location>
        <begin position="1"/>
        <end position="145"/>
    </location>
</feature>
<dbReference type="GO" id="GO:0031416">
    <property type="term" value="C:NatB complex"/>
    <property type="evidence" value="ECO:0007669"/>
    <property type="project" value="TreeGrafter"/>
</dbReference>
<dbReference type="Pfam" id="PF00583">
    <property type="entry name" value="Acetyltransf_1"/>
    <property type="match status" value="1"/>
</dbReference>
<dbReference type="PhylomeDB" id="A0A0G4F027"/>
<dbReference type="PANTHER" id="PTHR45910:SF1">
    <property type="entry name" value="N-ALPHA-ACETYLTRANSFERASE 20"/>
    <property type="match status" value="1"/>
</dbReference>
<sequence>MTIDDLYVITNVNLDAFTETFAMNFYLHYLSKWPECCFVAEVADGTIAGYMIGRVEGYGLEWHGHCSAVTVAPEYRRTGLGNLLMQRLEEICEHTHNCFFMDLFVRPSNVPALTMYRKMGYVVFRTIANYYGGNEDGYDMRKPLPRDRDLKCLEKSEEKPPGMENFFGNGGAGRGRAEETKAGGQLEDARQQGSGKRSGKKKK</sequence>
<evidence type="ECO:0000256" key="1">
    <source>
        <dbReference type="ARBA" id="ARBA00022679"/>
    </source>
</evidence>
<dbReference type="Gene3D" id="3.40.630.30">
    <property type="match status" value="1"/>
</dbReference>
<dbReference type="EMBL" id="CDMZ01000031">
    <property type="protein sequence ID" value="CEM04915.1"/>
    <property type="molecule type" value="Genomic_DNA"/>
</dbReference>
<dbReference type="InterPro" id="IPR000182">
    <property type="entry name" value="GNAT_dom"/>
</dbReference>
<accession>A0A0G4F027</accession>
<dbReference type="SUPFAM" id="SSF55729">
    <property type="entry name" value="Acyl-CoA N-acyltransferases (Nat)"/>
    <property type="match status" value="1"/>
</dbReference>